<dbReference type="Pfam" id="PF00293">
    <property type="entry name" value="NUDIX"/>
    <property type="match status" value="1"/>
</dbReference>
<reference evidence="3" key="1">
    <citation type="journal article" date="2021" name="Nat. Commun.">
        <title>Genetic determinants of endophytism in the Arabidopsis root mycobiome.</title>
        <authorList>
            <person name="Mesny F."/>
            <person name="Miyauchi S."/>
            <person name="Thiergart T."/>
            <person name="Pickel B."/>
            <person name="Atanasova L."/>
            <person name="Karlsson M."/>
            <person name="Huettel B."/>
            <person name="Barry K.W."/>
            <person name="Haridas S."/>
            <person name="Chen C."/>
            <person name="Bauer D."/>
            <person name="Andreopoulos W."/>
            <person name="Pangilinan J."/>
            <person name="LaButti K."/>
            <person name="Riley R."/>
            <person name="Lipzen A."/>
            <person name="Clum A."/>
            <person name="Drula E."/>
            <person name="Henrissat B."/>
            <person name="Kohler A."/>
            <person name="Grigoriev I.V."/>
            <person name="Martin F.M."/>
            <person name="Hacquard S."/>
        </authorList>
    </citation>
    <scope>NUCLEOTIDE SEQUENCE</scope>
    <source>
        <strain evidence="3">MPI-CAGE-CH-0230</strain>
    </source>
</reference>
<dbReference type="RefSeq" id="XP_046015760.1">
    <property type="nucleotide sequence ID" value="XM_046160159.1"/>
</dbReference>
<dbReference type="GeneID" id="70189705"/>
<keyword evidence="1" id="KW-0732">Signal</keyword>
<dbReference type="AlphaFoldDB" id="A0A9P8YET2"/>
<dbReference type="PANTHER" id="PTHR13622:SF8">
    <property type="entry name" value="THIAMIN PYROPHOSPHOKINASE 1"/>
    <property type="match status" value="1"/>
</dbReference>
<organism evidence="3 4">
    <name type="scientific">Microdochium trichocladiopsis</name>
    <dbReference type="NCBI Taxonomy" id="1682393"/>
    <lineage>
        <taxon>Eukaryota</taxon>
        <taxon>Fungi</taxon>
        <taxon>Dikarya</taxon>
        <taxon>Ascomycota</taxon>
        <taxon>Pezizomycotina</taxon>
        <taxon>Sordariomycetes</taxon>
        <taxon>Xylariomycetidae</taxon>
        <taxon>Xylariales</taxon>
        <taxon>Microdochiaceae</taxon>
        <taxon>Microdochium</taxon>
    </lineage>
</organism>
<keyword evidence="4" id="KW-1185">Reference proteome</keyword>
<dbReference type="InterPro" id="IPR031804">
    <property type="entry name" value="DUF4743"/>
</dbReference>
<dbReference type="SUPFAM" id="SSF55811">
    <property type="entry name" value="Nudix"/>
    <property type="match status" value="1"/>
</dbReference>
<dbReference type="FunFam" id="3.90.79.10:FF:000019">
    <property type="entry name" value="Thiamin pyrophosphokinase, putative"/>
    <property type="match status" value="1"/>
</dbReference>
<protein>
    <submittedName>
        <fullName evidence="3">NUDIX hydrolase domain-like protein</fullName>
    </submittedName>
</protein>
<gene>
    <name evidence="3" type="ORF">B0I36DRAFT_373042</name>
</gene>
<evidence type="ECO:0000313" key="3">
    <source>
        <dbReference type="EMBL" id="KAH7035667.1"/>
    </source>
</evidence>
<dbReference type="EMBL" id="JAGTJQ010000003">
    <property type="protein sequence ID" value="KAH7035667.1"/>
    <property type="molecule type" value="Genomic_DNA"/>
</dbReference>
<dbReference type="PANTHER" id="PTHR13622">
    <property type="entry name" value="THIAMIN PYROPHOSPHOKINASE"/>
    <property type="match status" value="1"/>
</dbReference>
<evidence type="ECO:0000313" key="4">
    <source>
        <dbReference type="Proteomes" id="UP000756346"/>
    </source>
</evidence>
<proteinExistence type="predicted"/>
<accession>A0A9P8YET2</accession>
<comment type="caution">
    <text evidence="3">The sequence shown here is derived from an EMBL/GenBank/DDBJ whole genome shotgun (WGS) entry which is preliminary data.</text>
</comment>
<feature type="signal peptide" evidence="1">
    <location>
        <begin position="1"/>
        <end position="20"/>
    </location>
</feature>
<keyword evidence="3" id="KW-0378">Hydrolase</keyword>
<sequence length="354" mass="39944">MDRPLLLLLLPWLRVPLGRSSRVEETDTLARVCSFPYADKPAEAADHAALMSTLYTLVWKDNRTVLGYLRDHVVEALLAVPEPIRGPVTVDREARTIHAFESSAGEARRTETVGKVMAYWRDNDTFEVLRGWRDEPWPVYGSVDEVLYSVERSGAGLFGVLRHGVHMMAYVLDNDGEGHRMKIWISRRSPTKQTYPGMLDNTVAGGFMTGEIPFECMVREADEEASLPDALMRERCRHTGIVTYIHITDERAGGEAGQIYPEMQWIYDIELPPDVIPVPKDGEVAGFELMTVEQVQDELARGSFKPNCALVLLEFFVRHGILTRENEPGFDEIVARMHRALPLPGPHLAYRSPS</sequence>
<dbReference type="CDD" id="cd03676">
    <property type="entry name" value="NUDIX_Tnr3_like"/>
    <property type="match status" value="1"/>
</dbReference>
<dbReference type="OrthoDB" id="10261522at2759"/>
<dbReference type="PROSITE" id="PS51462">
    <property type="entry name" value="NUDIX"/>
    <property type="match status" value="1"/>
</dbReference>
<evidence type="ECO:0000256" key="1">
    <source>
        <dbReference type="SAM" id="SignalP"/>
    </source>
</evidence>
<dbReference type="Gene3D" id="3.90.79.10">
    <property type="entry name" value="Nucleoside Triphosphate Pyrophosphohydrolase"/>
    <property type="match status" value="1"/>
</dbReference>
<dbReference type="GO" id="GO:0044715">
    <property type="term" value="F:8-oxo-dGDP phosphatase activity"/>
    <property type="evidence" value="ECO:0007669"/>
    <property type="project" value="UniProtKB-ARBA"/>
</dbReference>
<dbReference type="InterPro" id="IPR015797">
    <property type="entry name" value="NUDIX_hydrolase-like_dom_sf"/>
</dbReference>
<dbReference type="Pfam" id="PF15916">
    <property type="entry name" value="DUF4743"/>
    <property type="match status" value="1"/>
</dbReference>
<feature type="chain" id="PRO_5040333867" evidence="1">
    <location>
        <begin position="21"/>
        <end position="354"/>
    </location>
</feature>
<feature type="domain" description="Nudix hydrolase" evidence="2">
    <location>
        <begin position="160"/>
        <end position="312"/>
    </location>
</feature>
<name>A0A9P8YET2_9PEZI</name>
<dbReference type="InterPro" id="IPR000086">
    <property type="entry name" value="NUDIX_hydrolase_dom"/>
</dbReference>
<dbReference type="Proteomes" id="UP000756346">
    <property type="component" value="Unassembled WGS sequence"/>
</dbReference>
<evidence type="ECO:0000259" key="2">
    <source>
        <dbReference type="PROSITE" id="PS51462"/>
    </source>
</evidence>